<gene>
    <name evidence="2" type="primary">yjeO</name>
    <name evidence="2" type="ORF">NCTC10974_05115</name>
</gene>
<protein>
    <submittedName>
        <fullName evidence="2">Inner membrane protein</fullName>
    </submittedName>
</protein>
<evidence type="ECO:0000256" key="1">
    <source>
        <dbReference type="SAM" id="Phobius"/>
    </source>
</evidence>
<dbReference type="Proteomes" id="UP000358010">
    <property type="component" value="Unassembled WGS sequence"/>
</dbReference>
<evidence type="ECO:0000313" key="3">
    <source>
        <dbReference type="Proteomes" id="UP000358010"/>
    </source>
</evidence>
<sequence>MSARTFVLCCIWFIVAFLWITITSALDKEWMIDGRGINNVCDVLMYLEDDDTRDVGVIMTLPLFFPFSGSLCGEKNAAGLCTPPRWLFSATGCGSFFCAISLFVSRMGSSGTKPYKLPA</sequence>
<accession>A0A485JN16</accession>
<reference evidence="2 3" key="1">
    <citation type="submission" date="2019-03" db="EMBL/GenBank/DDBJ databases">
        <authorList>
            <consortium name="Pathogen Informatics"/>
        </authorList>
    </citation>
    <scope>NUCLEOTIDE SEQUENCE [LARGE SCALE GENOMIC DNA]</scope>
    <source>
        <strain evidence="2 3">NCTC10974</strain>
    </source>
</reference>
<keyword evidence="1" id="KW-1133">Transmembrane helix</keyword>
<dbReference type="AlphaFoldDB" id="A0A485JN16"/>
<name>A0A485JN16_ECOLX</name>
<dbReference type="Pfam" id="PF10840">
    <property type="entry name" value="DUF2645"/>
    <property type="match status" value="1"/>
</dbReference>
<dbReference type="EMBL" id="CAADJZ010000001">
    <property type="protein sequence ID" value="VFT71490.1"/>
    <property type="molecule type" value="Genomic_DNA"/>
</dbReference>
<keyword evidence="1" id="KW-0812">Transmembrane</keyword>
<feature type="transmembrane region" description="Helical" evidence="1">
    <location>
        <begin position="86"/>
        <end position="104"/>
    </location>
</feature>
<dbReference type="InterPro" id="IPR022553">
    <property type="entry name" value="DUF2645"/>
</dbReference>
<evidence type="ECO:0000313" key="2">
    <source>
        <dbReference type="EMBL" id="VFT71490.1"/>
    </source>
</evidence>
<keyword evidence="1" id="KW-0472">Membrane</keyword>
<proteinExistence type="predicted"/>
<organism evidence="2 3">
    <name type="scientific">Escherichia coli</name>
    <dbReference type="NCBI Taxonomy" id="562"/>
    <lineage>
        <taxon>Bacteria</taxon>
        <taxon>Pseudomonadati</taxon>
        <taxon>Pseudomonadota</taxon>
        <taxon>Gammaproteobacteria</taxon>
        <taxon>Enterobacterales</taxon>
        <taxon>Enterobacteriaceae</taxon>
        <taxon>Escherichia</taxon>
    </lineage>
</organism>